<evidence type="ECO:0000256" key="1">
    <source>
        <dbReference type="SAM" id="Phobius"/>
    </source>
</evidence>
<keyword evidence="1" id="KW-1133">Transmembrane helix</keyword>
<dbReference type="GeneID" id="108611257"/>
<feature type="transmembrane region" description="Helical" evidence="1">
    <location>
        <begin position="18"/>
        <end position="37"/>
    </location>
</feature>
<reference evidence="2" key="2">
    <citation type="journal article" date="2016" name="G3 (Bethesda)">
        <title>Genome Evolution in Three Species of Cactophilic Drosophila.</title>
        <authorList>
            <person name="Sanchez-Flores A."/>
            <person name="Penazola F."/>
            <person name="Carpinteyro-Ponce J."/>
            <person name="Nazario-Yepiz N."/>
            <person name="Abreu-Goodger C."/>
            <person name="Machado C.A."/>
            <person name="Markow T.A."/>
        </authorList>
    </citation>
    <scope>NUCLEOTIDE SEQUENCE [LARGE SCALE GENOMIC DNA]</scope>
</reference>
<dbReference type="Proteomes" id="UP000694904">
    <property type="component" value="Chromosome 2"/>
</dbReference>
<feature type="transmembrane region" description="Helical" evidence="1">
    <location>
        <begin position="43"/>
        <end position="66"/>
    </location>
</feature>
<organism evidence="2 3">
    <name type="scientific">Drosophila arizonae</name>
    <name type="common">Fruit fly</name>
    <dbReference type="NCBI Taxonomy" id="7263"/>
    <lineage>
        <taxon>Eukaryota</taxon>
        <taxon>Metazoa</taxon>
        <taxon>Ecdysozoa</taxon>
        <taxon>Arthropoda</taxon>
        <taxon>Hexapoda</taxon>
        <taxon>Insecta</taxon>
        <taxon>Pterygota</taxon>
        <taxon>Neoptera</taxon>
        <taxon>Endopterygota</taxon>
        <taxon>Diptera</taxon>
        <taxon>Brachycera</taxon>
        <taxon>Muscomorpha</taxon>
        <taxon>Ephydroidea</taxon>
        <taxon>Drosophilidae</taxon>
        <taxon>Drosophila</taxon>
    </lineage>
</organism>
<proteinExistence type="predicted"/>
<sequence length="137" mass="15508">MKLLKKCCFCVDLRCGSFIIYVFEFMLSFYAICLGQWSSGNKFLIVSRLGGMIYLIGNVFLLMGIIYKSPNFLLVYLISSGIHLGTSLIYFIILAATCNFCVYLVSFILLTMGMYDLLLGCGLFISRQMQMGTFNKL</sequence>
<keyword evidence="2" id="KW-1185">Reference proteome</keyword>
<protein>
    <submittedName>
        <fullName evidence="3">Uncharacterized protein LOC108611257</fullName>
    </submittedName>
</protein>
<gene>
    <name evidence="3" type="primary">LOC108611257</name>
</gene>
<name>A0ABM1NWE0_DROAR</name>
<keyword evidence="1" id="KW-0472">Membrane</keyword>
<keyword evidence="1" id="KW-0812">Transmembrane</keyword>
<reference evidence="3" key="3">
    <citation type="submission" date="2025-08" db="UniProtKB">
        <authorList>
            <consortium name="RefSeq"/>
        </authorList>
    </citation>
    <scope>IDENTIFICATION</scope>
    <source>
        <tissue evidence="3">Whole organism</tissue>
    </source>
</reference>
<reference evidence="2" key="1">
    <citation type="journal article" date="1997" name="Nucleic Acids Res.">
        <title>tRNAscan-SE: a program for improved detection of transfer RNA genes in genomic sequence.</title>
        <authorList>
            <person name="Lowe T.M."/>
            <person name="Eddy S.R."/>
        </authorList>
    </citation>
    <scope>NUCLEOTIDE SEQUENCE [LARGE SCALE GENOMIC DNA]</scope>
</reference>
<feature type="transmembrane region" description="Helical" evidence="1">
    <location>
        <begin position="102"/>
        <end position="125"/>
    </location>
</feature>
<dbReference type="RefSeq" id="XP_017859276.1">
    <property type="nucleotide sequence ID" value="XM_018003787.1"/>
</dbReference>
<evidence type="ECO:0000313" key="3">
    <source>
        <dbReference type="RefSeq" id="XP_017859276.1"/>
    </source>
</evidence>
<accession>A0ABM1NWE0</accession>
<feature type="transmembrane region" description="Helical" evidence="1">
    <location>
        <begin position="73"/>
        <end position="96"/>
    </location>
</feature>
<evidence type="ECO:0000313" key="2">
    <source>
        <dbReference type="Proteomes" id="UP000694904"/>
    </source>
</evidence>